<organism evidence="1 2">
    <name type="scientific">Flaviramulus basaltis</name>
    <dbReference type="NCBI Taxonomy" id="369401"/>
    <lineage>
        <taxon>Bacteria</taxon>
        <taxon>Pseudomonadati</taxon>
        <taxon>Bacteroidota</taxon>
        <taxon>Flavobacteriia</taxon>
        <taxon>Flavobacteriales</taxon>
        <taxon>Flavobacteriaceae</taxon>
        <taxon>Flaviramulus</taxon>
    </lineage>
</organism>
<proteinExistence type="predicted"/>
<dbReference type="AlphaFoldDB" id="A0A1K2IM68"/>
<reference evidence="1 2" key="1">
    <citation type="submission" date="2016-10" db="EMBL/GenBank/DDBJ databases">
        <authorList>
            <person name="de Groot N.N."/>
        </authorList>
    </citation>
    <scope>NUCLEOTIDE SEQUENCE [LARGE SCALE GENOMIC DNA]</scope>
    <source>
        <strain evidence="1 2">DSM 18180</strain>
    </source>
</reference>
<evidence type="ECO:0000313" key="2">
    <source>
        <dbReference type="Proteomes" id="UP000182544"/>
    </source>
</evidence>
<gene>
    <name evidence="1" type="ORF">SAMN05428642_103190</name>
</gene>
<name>A0A1K2IM68_9FLAO</name>
<dbReference type="EMBL" id="FPKV01000003">
    <property type="protein sequence ID" value="SFZ93537.1"/>
    <property type="molecule type" value="Genomic_DNA"/>
</dbReference>
<keyword evidence="2" id="KW-1185">Reference proteome</keyword>
<dbReference type="STRING" id="369401.SAMN05428642_103190"/>
<accession>A0A1K2IM68</accession>
<evidence type="ECO:0000313" key="1">
    <source>
        <dbReference type="EMBL" id="SFZ93537.1"/>
    </source>
</evidence>
<dbReference type="Proteomes" id="UP000182544">
    <property type="component" value="Unassembled WGS sequence"/>
</dbReference>
<sequence>METETKKTILTPPTVFNDWIPKKVVQEFFGYGNTKMSTFSLDYNIRTSKVGKRIFYNSSDILNLINKNIINVE</sequence>
<protein>
    <submittedName>
        <fullName evidence="1">Uncharacterized protein</fullName>
    </submittedName>
</protein>